<comment type="caution">
    <text evidence="1">The sequence shown here is derived from an EMBL/GenBank/DDBJ whole genome shotgun (WGS) entry which is preliminary data.</text>
</comment>
<dbReference type="EMBL" id="JAMZIH010007558">
    <property type="protein sequence ID" value="KAJ1672974.1"/>
    <property type="molecule type" value="Genomic_DNA"/>
</dbReference>
<gene>
    <name evidence="1" type="ORF">EV182_006132</name>
</gene>
<name>A0ACC1H910_9FUNG</name>
<keyword evidence="2" id="KW-1185">Reference proteome</keyword>
<dbReference type="Proteomes" id="UP001145114">
    <property type="component" value="Unassembled WGS sequence"/>
</dbReference>
<reference evidence="1" key="1">
    <citation type="submission" date="2022-06" db="EMBL/GenBank/DDBJ databases">
        <title>Phylogenomic reconstructions and comparative analyses of Kickxellomycotina fungi.</title>
        <authorList>
            <person name="Reynolds N.K."/>
            <person name="Stajich J.E."/>
            <person name="Barry K."/>
            <person name="Grigoriev I.V."/>
            <person name="Crous P."/>
            <person name="Smith M.E."/>
        </authorList>
    </citation>
    <scope>NUCLEOTIDE SEQUENCE</scope>
    <source>
        <strain evidence="1">RSA 2271</strain>
    </source>
</reference>
<protein>
    <submittedName>
        <fullName evidence="1">Uncharacterized protein</fullName>
    </submittedName>
</protein>
<feature type="non-terminal residue" evidence="1">
    <location>
        <position position="276"/>
    </location>
</feature>
<proteinExistence type="predicted"/>
<evidence type="ECO:0000313" key="1">
    <source>
        <dbReference type="EMBL" id="KAJ1672974.1"/>
    </source>
</evidence>
<evidence type="ECO:0000313" key="2">
    <source>
        <dbReference type="Proteomes" id="UP001145114"/>
    </source>
</evidence>
<sequence>MTLLSALQTARPPLPPPGVSQLRNAVVMSGFEGARPAAAKSDSENMELKRRRLLPRNCPRCQQRLSEYEVDLNCQFAMCPNLDCTFPFDAPRLSEYFAHDDTVLPLRKRLKSRKSAAVTGIGSDGRNSPTLAAVTAGNSSGKENAASTRRPLQDGRSGAAIPGKGADAHRSHSFTSLARVWGSISGNNGGSGAVPKATKAASYLSLSSSSPPPKVAATETSIDSDGVDASGKGATPWVDFAALDPGNLLDGIFRGASAPKSIGGGGGADDSIIREL</sequence>
<organism evidence="1 2">
    <name type="scientific">Spiromyces aspiralis</name>
    <dbReference type="NCBI Taxonomy" id="68401"/>
    <lineage>
        <taxon>Eukaryota</taxon>
        <taxon>Fungi</taxon>
        <taxon>Fungi incertae sedis</taxon>
        <taxon>Zoopagomycota</taxon>
        <taxon>Kickxellomycotina</taxon>
        <taxon>Kickxellomycetes</taxon>
        <taxon>Kickxellales</taxon>
        <taxon>Kickxellaceae</taxon>
        <taxon>Spiromyces</taxon>
    </lineage>
</organism>
<accession>A0ACC1H910</accession>